<protein>
    <recommendedName>
        <fullName evidence="4">Aerotolerance regulator N-terminal domain-containing protein</fullName>
    </recommendedName>
</protein>
<comment type="caution">
    <text evidence="2">The sequence shown here is derived from an EMBL/GenBank/DDBJ whole genome shotgun (WGS) entry which is preliminary data.</text>
</comment>
<organism evidence="2 3">
    <name type="scientific">Duganella guangzhouensis</name>
    <dbReference type="NCBI Taxonomy" id="2666084"/>
    <lineage>
        <taxon>Bacteria</taxon>
        <taxon>Pseudomonadati</taxon>
        <taxon>Pseudomonadota</taxon>
        <taxon>Betaproteobacteria</taxon>
        <taxon>Burkholderiales</taxon>
        <taxon>Oxalobacteraceae</taxon>
        <taxon>Telluria group</taxon>
        <taxon>Duganella</taxon>
    </lineage>
</organism>
<evidence type="ECO:0000256" key="1">
    <source>
        <dbReference type="SAM" id="Phobius"/>
    </source>
</evidence>
<reference evidence="2 3" key="1">
    <citation type="submission" date="2019-11" db="EMBL/GenBank/DDBJ databases">
        <title>Novel species isolated from a subtropical stream in China.</title>
        <authorList>
            <person name="Lu H."/>
        </authorList>
    </citation>
    <scope>NUCLEOTIDE SEQUENCE [LARGE SCALE GENOMIC DNA]</scope>
    <source>
        <strain evidence="2 3">FT80W</strain>
    </source>
</reference>
<evidence type="ECO:0000313" key="3">
    <source>
        <dbReference type="Proteomes" id="UP000433309"/>
    </source>
</evidence>
<feature type="transmembrane region" description="Helical" evidence="1">
    <location>
        <begin position="6"/>
        <end position="22"/>
    </location>
</feature>
<name>A0A6I2L3S9_9BURK</name>
<dbReference type="EMBL" id="WKJK01000006">
    <property type="protein sequence ID" value="MRW90899.1"/>
    <property type="molecule type" value="Genomic_DNA"/>
</dbReference>
<dbReference type="AlphaFoldDB" id="A0A6I2L3S9"/>
<accession>A0A6I2L3S9</accession>
<feature type="transmembrane region" description="Helical" evidence="1">
    <location>
        <begin position="57"/>
        <end position="80"/>
    </location>
</feature>
<gene>
    <name evidence="2" type="ORF">GJ699_12945</name>
</gene>
<evidence type="ECO:0008006" key="4">
    <source>
        <dbReference type="Google" id="ProtNLM"/>
    </source>
</evidence>
<dbReference type="Proteomes" id="UP000433309">
    <property type="component" value="Unassembled WGS sequence"/>
</dbReference>
<keyword evidence="1" id="KW-1133">Transmembrane helix</keyword>
<keyword evidence="1" id="KW-0472">Membrane</keyword>
<keyword evidence="3" id="KW-1185">Reference proteome</keyword>
<proteinExistence type="predicted"/>
<sequence>MVSTYPLWWLALPLLLLPIWWHRQKRQRIKAELLATARFLPSAPPEQLRVWQWRDKVLLLVRCLLLIALIAWLAAVVFPWRGDTVLLDAGVDQSWAEQQITAAGFGGAARMPLPPSALQWLRQNERDWRADARILIVTRANQIAMPARIPQFGHAVTVRAQMPPAPPAAPSIEQRIALSAESAHAGAWRSLFAAFDVAGGGTAHHTLTTEPDARTSLIIWDQSNTAPPANWRAPHWWSTAAAFPELTNAVTLTANGIILKYADTARGRVWTSDAFPPRDAGAARALYDTWQALAATPAPAYAMPSQSFAAAALPAIKNAKPEYWLALILLALFILERTLTHARRN</sequence>
<keyword evidence="1" id="KW-0812">Transmembrane</keyword>
<evidence type="ECO:0000313" key="2">
    <source>
        <dbReference type="EMBL" id="MRW90899.1"/>
    </source>
</evidence>